<reference evidence="1 2" key="1">
    <citation type="submission" date="2018-06" db="EMBL/GenBank/DDBJ databases">
        <title>OYT1 Genome Sequencing.</title>
        <authorList>
            <person name="Kato S."/>
            <person name="Itoh T."/>
            <person name="Ohkuma M."/>
        </authorList>
    </citation>
    <scope>NUCLEOTIDE SEQUENCE [LARGE SCALE GENOMIC DNA]</scope>
    <source>
        <strain evidence="1 2">OYT1</strain>
    </source>
</reference>
<dbReference type="AlphaFoldDB" id="A0A2Z6G843"/>
<keyword evidence="2" id="KW-1185">Reference proteome</keyword>
<organism evidence="1 2">
    <name type="scientific">Ferriphaselus amnicola</name>
    <dbReference type="NCBI Taxonomy" id="1188319"/>
    <lineage>
        <taxon>Bacteria</taxon>
        <taxon>Pseudomonadati</taxon>
        <taxon>Pseudomonadota</taxon>
        <taxon>Betaproteobacteria</taxon>
        <taxon>Nitrosomonadales</taxon>
        <taxon>Gallionellaceae</taxon>
        <taxon>Ferriphaselus</taxon>
    </lineage>
</organism>
<accession>A0A2Z6G843</accession>
<dbReference type="EMBL" id="AP018738">
    <property type="protein sequence ID" value="BBE49632.1"/>
    <property type="molecule type" value="Genomic_DNA"/>
</dbReference>
<dbReference type="Proteomes" id="UP000033070">
    <property type="component" value="Chromosome"/>
</dbReference>
<protein>
    <submittedName>
        <fullName evidence="1">Uncharacterized protein</fullName>
    </submittedName>
</protein>
<dbReference type="STRING" id="1188319.OYT1_02113"/>
<proteinExistence type="predicted"/>
<evidence type="ECO:0000313" key="1">
    <source>
        <dbReference type="EMBL" id="BBE49632.1"/>
    </source>
</evidence>
<sequence>MFGVAWCVVADANMRSMPASSFFLMPILTIRRSHLMDRMPYRLP</sequence>
<gene>
    <name evidence="1" type="ORF">OYT1_ch0056</name>
</gene>
<evidence type="ECO:0000313" key="2">
    <source>
        <dbReference type="Proteomes" id="UP000033070"/>
    </source>
</evidence>
<name>A0A2Z6G843_9PROT</name>
<dbReference type="KEGG" id="fam:OYT1_ch0056"/>